<gene>
    <name evidence="3" type="ORF">BaRGS_00014717</name>
</gene>
<dbReference type="Gene3D" id="3.40.50.2000">
    <property type="entry name" value="Glycogen Phosphorylase B"/>
    <property type="match status" value="2"/>
</dbReference>
<feature type="domain" description="Glycosyl transferase family 1" evidence="2">
    <location>
        <begin position="224"/>
        <end position="357"/>
    </location>
</feature>
<dbReference type="InterPro" id="IPR001296">
    <property type="entry name" value="Glyco_trans_1"/>
</dbReference>
<evidence type="ECO:0000256" key="1">
    <source>
        <dbReference type="ARBA" id="ARBA00022676"/>
    </source>
</evidence>
<reference evidence="3 4" key="1">
    <citation type="journal article" date="2023" name="Sci. Data">
        <title>Genome assembly of the Korean intertidal mud-creeper Batillaria attramentaria.</title>
        <authorList>
            <person name="Patra A.K."/>
            <person name="Ho P.T."/>
            <person name="Jun S."/>
            <person name="Lee S.J."/>
            <person name="Kim Y."/>
            <person name="Won Y.J."/>
        </authorList>
    </citation>
    <scope>NUCLEOTIDE SEQUENCE [LARGE SCALE GENOMIC DNA]</scope>
    <source>
        <strain evidence="3">Wonlab-2016</strain>
    </source>
</reference>
<protein>
    <recommendedName>
        <fullName evidence="2">Glycosyl transferase family 1 domain-containing protein</fullName>
    </recommendedName>
</protein>
<dbReference type="PANTHER" id="PTHR46660:SF2">
    <property type="entry name" value="GLYCOSYLTRANSFERASE 1 DOMAIN-CONTAINING PROTEIN 1"/>
    <property type="match status" value="1"/>
</dbReference>
<accession>A0ABD0L3R6</accession>
<keyword evidence="1" id="KW-0808">Transferase</keyword>
<dbReference type="EMBL" id="JACVVK020000087">
    <property type="protein sequence ID" value="KAK7494059.1"/>
    <property type="molecule type" value="Genomic_DNA"/>
</dbReference>
<dbReference type="InterPro" id="IPR052622">
    <property type="entry name" value="Glycosyltransferase_G1"/>
</dbReference>
<feature type="non-terminal residue" evidence="3">
    <location>
        <position position="358"/>
    </location>
</feature>
<comment type="caution">
    <text evidence="3">The sequence shown here is derived from an EMBL/GenBank/DDBJ whole genome shotgun (WGS) entry which is preliminary data.</text>
</comment>
<keyword evidence="1" id="KW-0328">Glycosyltransferase</keyword>
<organism evidence="3 4">
    <name type="scientific">Batillaria attramentaria</name>
    <dbReference type="NCBI Taxonomy" id="370345"/>
    <lineage>
        <taxon>Eukaryota</taxon>
        <taxon>Metazoa</taxon>
        <taxon>Spiralia</taxon>
        <taxon>Lophotrochozoa</taxon>
        <taxon>Mollusca</taxon>
        <taxon>Gastropoda</taxon>
        <taxon>Caenogastropoda</taxon>
        <taxon>Sorbeoconcha</taxon>
        <taxon>Cerithioidea</taxon>
        <taxon>Batillariidae</taxon>
        <taxon>Batillaria</taxon>
    </lineage>
</organism>
<name>A0ABD0L3R6_9CAEN</name>
<keyword evidence="4" id="KW-1185">Reference proteome</keyword>
<dbReference type="GO" id="GO:0016757">
    <property type="term" value="F:glycosyltransferase activity"/>
    <property type="evidence" value="ECO:0007669"/>
    <property type="project" value="UniProtKB-KW"/>
</dbReference>
<evidence type="ECO:0000313" key="4">
    <source>
        <dbReference type="Proteomes" id="UP001519460"/>
    </source>
</evidence>
<dbReference type="Pfam" id="PF00534">
    <property type="entry name" value="Glycos_transf_1"/>
    <property type="match status" value="1"/>
</dbReference>
<sequence length="358" mass="39965">MGRAQVRPYGLVFDRQENTPYQAVCQTTRLPFASIMPRTLFLLTPLKVKGGNYGTISRIRSHLVKHGHTCLLWDMEEMEAVGDINTVLREHHVDLVIGIHAFRTGRFMKDSKIPYILILGGTDVNEFSKKHEHMTVMSEAVYNARFVIAFNEALQKKALTIWPNISRGRLAVIKQESEFEPSASKESDSGDEGDHVCDNAVITSPCSVSNFCLYTCLHNNYGVREPEDQHIFLLVGAVRPVKGPLFLVDTISAWHKKNPKILFVIVGPVSDQTYFQQEFRPALDRSEGVIHIPGLPFESTHTAMLQAFALVNSSQSEGMSLAVLEAMQLGLPVLARDIPGNTSIIQDGHNGLLFRTPQ</sequence>
<dbReference type="SUPFAM" id="SSF53756">
    <property type="entry name" value="UDP-Glycosyltransferase/glycogen phosphorylase"/>
    <property type="match status" value="1"/>
</dbReference>
<evidence type="ECO:0000313" key="3">
    <source>
        <dbReference type="EMBL" id="KAK7494059.1"/>
    </source>
</evidence>
<dbReference type="Proteomes" id="UP001519460">
    <property type="component" value="Unassembled WGS sequence"/>
</dbReference>
<proteinExistence type="predicted"/>
<dbReference type="AlphaFoldDB" id="A0ABD0L3R6"/>
<evidence type="ECO:0000259" key="2">
    <source>
        <dbReference type="Pfam" id="PF00534"/>
    </source>
</evidence>
<dbReference type="PANTHER" id="PTHR46660">
    <property type="match status" value="1"/>
</dbReference>
<dbReference type="CDD" id="cd03801">
    <property type="entry name" value="GT4_PimA-like"/>
    <property type="match status" value="1"/>
</dbReference>